<dbReference type="EMBL" id="JBHFFA010000005">
    <property type="protein sequence ID" value="KAL2623845.1"/>
    <property type="molecule type" value="Genomic_DNA"/>
</dbReference>
<reference evidence="1 2" key="1">
    <citation type="submission" date="2024-09" db="EMBL/GenBank/DDBJ databases">
        <title>Chromosome-scale assembly of Riccia fluitans.</title>
        <authorList>
            <person name="Paukszto L."/>
            <person name="Sawicki J."/>
            <person name="Karawczyk K."/>
            <person name="Piernik-Szablinska J."/>
            <person name="Szczecinska M."/>
            <person name="Mazdziarz M."/>
        </authorList>
    </citation>
    <scope>NUCLEOTIDE SEQUENCE [LARGE SCALE GENOMIC DNA]</scope>
    <source>
        <strain evidence="1">Rf_01</strain>
        <tissue evidence="1">Aerial parts of the thallus</tissue>
    </source>
</reference>
<organism evidence="1 2">
    <name type="scientific">Riccia fluitans</name>
    <dbReference type="NCBI Taxonomy" id="41844"/>
    <lineage>
        <taxon>Eukaryota</taxon>
        <taxon>Viridiplantae</taxon>
        <taxon>Streptophyta</taxon>
        <taxon>Embryophyta</taxon>
        <taxon>Marchantiophyta</taxon>
        <taxon>Marchantiopsida</taxon>
        <taxon>Marchantiidae</taxon>
        <taxon>Marchantiales</taxon>
        <taxon>Ricciaceae</taxon>
        <taxon>Riccia</taxon>
    </lineage>
</organism>
<proteinExistence type="predicted"/>
<accession>A0ABD1YAW6</accession>
<name>A0ABD1YAW6_9MARC</name>
<dbReference type="Proteomes" id="UP001605036">
    <property type="component" value="Unassembled WGS sequence"/>
</dbReference>
<evidence type="ECO:0000313" key="2">
    <source>
        <dbReference type="Proteomes" id="UP001605036"/>
    </source>
</evidence>
<dbReference type="AlphaFoldDB" id="A0ABD1YAW6"/>
<sequence>MVVLFENAQKQKGEFKIALLAAKEKYRLVMLEERKAAREEEMKARLAKEMFDGENAKKARLDRKNTMIFELFKAGRSTNEIRDFLSLTSFDEDPEDIPL</sequence>
<evidence type="ECO:0000313" key="1">
    <source>
        <dbReference type="EMBL" id="KAL2623845.1"/>
    </source>
</evidence>
<protein>
    <submittedName>
        <fullName evidence="1">Uncharacterized protein</fullName>
    </submittedName>
</protein>
<keyword evidence="2" id="KW-1185">Reference proteome</keyword>
<gene>
    <name evidence="1" type="ORF">R1flu_008090</name>
</gene>
<comment type="caution">
    <text evidence="1">The sequence shown here is derived from an EMBL/GenBank/DDBJ whole genome shotgun (WGS) entry which is preliminary data.</text>
</comment>